<keyword evidence="7" id="KW-1185">Reference proteome</keyword>
<dbReference type="InterPro" id="IPR013320">
    <property type="entry name" value="ConA-like_dom_sf"/>
</dbReference>
<reference evidence="6" key="1">
    <citation type="submission" date="2016-04" db="EMBL/GenBank/DDBJ databases">
        <authorList>
            <person name="Evans L.H."/>
            <person name="Alamgir A."/>
            <person name="Owens N."/>
            <person name="Weber N.D."/>
            <person name="Virtaneva K."/>
            <person name="Barbian K."/>
            <person name="Babar A."/>
            <person name="Rosenke K."/>
        </authorList>
    </citation>
    <scope>NUCLEOTIDE SEQUENCE [LARGE SCALE GENOMIC DNA]</scope>
    <source>
        <strain evidence="6">CBS 101.48</strain>
    </source>
</reference>
<dbReference type="InterPro" id="IPR000757">
    <property type="entry name" value="Beta-glucanase-like"/>
</dbReference>
<evidence type="ECO:0000256" key="2">
    <source>
        <dbReference type="ARBA" id="ARBA00022801"/>
    </source>
</evidence>
<name>A0A163KBM4_ABSGL</name>
<dbReference type="Gene3D" id="2.60.120.200">
    <property type="match status" value="1"/>
</dbReference>
<proteinExistence type="predicted"/>
<sequence>MYLFVGPLDLIPGYTDWFCTGGSVYSIPPPSLVVSHPHRRRRPSLPSSRQLSGRGQCSSRNTDFVYSSDGWIPINQDGNTYQFNSEGMQMVLVGPDSYNRLQEEDTGLPYNDASAVGATLASDFYMLYGRVSATLKSSRVSGAITSFILLSDSGDEIDFEFFGGDSNHLQTNYYYGGEELFTVNGGLHSFDGINVVDDYHTYTIDWSPERIQWLVDDTVIRVREKSEACQNGGVCKYPSSPARIQYGIWDSSFDAGTTQWARGPIDWAVLNEYPTATVRQISVTCDSRYNDV</sequence>
<dbReference type="OrthoDB" id="4781at2759"/>
<dbReference type="PANTHER" id="PTHR10963:SF22">
    <property type="entry name" value="GLYCOSIDASE CRH2-RELATED"/>
    <property type="match status" value="1"/>
</dbReference>
<evidence type="ECO:0000256" key="1">
    <source>
        <dbReference type="ARBA" id="ARBA00022729"/>
    </source>
</evidence>
<dbReference type="GO" id="GO:0005975">
    <property type="term" value="P:carbohydrate metabolic process"/>
    <property type="evidence" value="ECO:0007669"/>
    <property type="project" value="InterPro"/>
</dbReference>
<evidence type="ECO:0000256" key="3">
    <source>
        <dbReference type="ARBA" id="ARBA00023295"/>
    </source>
</evidence>
<evidence type="ECO:0000256" key="4">
    <source>
        <dbReference type="SAM" id="MobiDB-lite"/>
    </source>
</evidence>
<dbReference type="GO" id="GO:0016757">
    <property type="term" value="F:glycosyltransferase activity"/>
    <property type="evidence" value="ECO:0007669"/>
    <property type="project" value="TreeGrafter"/>
</dbReference>
<dbReference type="OMA" id="GVCKFPS"/>
<organism evidence="6">
    <name type="scientific">Absidia glauca</name>
    <name type="common">Pin mould</name>
    <dbReference type="NCBI Taxonomy" id="4829"/>
    <lineage>
        <taxon>Eukaryota</taxon>
        <taxon>Fungi</taxon>
        <taxon>Fungi incertae sedis</taxon>
        <taxon>Mucoromycota</taxon>
        <taxon>Mucoromycotina</taxon>
        <taxon>Mucoromycetes</taxon>
        <taxon>Mucorales</taxon>
        <taxon>Cunninghamellaceae</taxon>
        <taxon>Absidia</taxon>
    </lineage>
</organism>
<feature type="domain" description="GH16" evidence="5">
    <location>
        <begin position="23"/>
        <end position="276"/>
    </location>
</feature>
<dbReference type="STRING" id="4829.A0A163KBM4"/>
<dbReference type="Pfam" id="PF00722">
    <property type="entry name" value="Glyco_hydro_16"/>
    <property type="match status" value="1"/>
</dbReference>
<dbReference type="SUPFAM" id="SSF49899">
    <property type="entry name" value="Concanavalin A-like lectins/glucanases"/>
    <property type="match status" value="1"/>
</dbReference>
<keyword evidence="1" id="KW-0732">Signal</keyword>
<keyword evidence="3" id="KW-0326">Glycosidase</keyword>
<dbReference type="InParanoid" id="A0A163KBM4"/>
<accession>A0A163KBM4</accession>
<dbReference type="Proteomes" id="UP000078561">
    <property type="component" value="Unassembled WGS sequence"/>
</dbReference>
<dbReference type="GO" id="GO:0004553">
    <property type="term" value="F:hydrolase activity, hydrolyzing O-glycosyl compounds"/>
    <property type="evidence" value="ECO:0007669"/>
    <property type="project" value="InterPro"/>
</dbReference>
<dbReference type="PROSITE" id="PS51762">
    <property type="entry name" value="GH16_2"/>
    <property type="match status" value="1"/>
</dbReference>
<dbReference type="AlphaFoldDB" id="A0A163KBM4"/>
<keyword evidence="2" id="KW-0378">Hydrolase</keyword>
<dbReference type="EMBL" id="LT555164">
    <property type="protein sequence ID" value="SAM09606.1"/>
    <property type="molecule type" value="Genomic_DNA"/>
</dbReference>
<feature type="compositionally biased region" description="Low complexity" evidence="4">
    <location>
        <begin position="44"/>
        <end position="55"/>
    </location>
</feature>
<protein>
    <recommendedName>
        <fullName evidence="5">GH16 domain-containing protein</fullName>
    </recommendedName>
</protein>
<dbReference type="InterPro" id="IPR050546">
    <property type="entry name" value="Glycosyl_Hydrlase_16"/>
</dbReference>
<dbReference type="PANTHER" id="PTHR10963">
    <property type="entry name" value="GLYCOSYL HYDROLASE-RELATED"/>
    <property type="match status" value="1"/>
</dbReference>
<dbReference type="GO" id="GO:0031505">
    <property type="term" value="P:fungal-type cell wall organization"/>
    <property type="evidence" value="ECO:0007669"/>
    <property type="project" value="TreeGrafter"/>
</dbReference>
<dbReference type="GO" id="GO:0009277">
    <property type="term" value="C:fungal-type cell wall"/>
    <property type="evidence" value="ECO:0007669"/>
    <property type="project" value="TreeGrafter"/>
</dbReference>
<feature type="region of interest" description="Disordered" evidence="4">
    <location>
        <begin position="32"/>
        <end position="58"/>
    </location>
</feature>
<evidence type="ECO:0000313" key="6">
    <source>
        <dbReference type="EMBL" id="SAM09606.1"/>
    </source>
</evidence>
<gene>
    <name evidence="6" type="primary">ABSGL_15307.1 scaffold 16604</name>
</gene>
<evidence type="ECO:0000313" key="7">
    <source>
        <dbReference type="Proteomes" id="UP000078561"/>
    </source>
</evidence>
<evidence type="ECO:0000259" key="5">
    <source>
        <dbReference type="PROSITE" id="PS51762"/>
    </source>
</evidence>